<evidence type="ECO:0000256" key="4">
    <source>
        <dbReference type="ARBA" id="ARBA00023136"/>
    </source>
</evidence>
<dbReference type="SUPFAM" id="SSF103481">
    <property type="entry name" value="Multidrug resistance efflux transporter EmrE"/>
    <property type="match status" value="2"/>
</dbReference>
<keyword evidence="3 5" id="KW-1133">Transmembrane helix</keyword>
<dbReference type="InParanoid" id="A0A078AD14"/>
<keyword evidence="4 5" id="KW-0472">Membrane</keyword>
<dbReference type="OMA" id="TNECEND"/>
<dbReference type="PANTHER" id="PTHR22911">
    <property type="entry name" value="ACYL-MALONYL CONDENSING ENZYME-RELATED"/>
    <property type="match status" value="1"/>
</dbReference>
<evidence type="ECO:0000256" key="2">
    <source>
        <dbReference type="ARBA" id="ARBA00022692"/>
    </source>
</evidence>
<dbReference type="InterPro" id="IPR000620">
    <property type="entry name" value="EamA_dom"/>
</dbReference>
<feature type="transmembrane region" description="Helical" evidence="5">
    <location>
        <begin position="216"/>
        <end position="236"/>
    </location>
</feature>
<evidence type="ECO:0000256" key="5">
    <source>
        <dbReference type="SAM" id="Phobius"/>
    </source>
</evidence>
<feature type="transmembrane region" description="Helical" evidence="5">
    <location>
        <begin position="129"/>
        <end position="147"/>
    </location>
</feature>
<feature type="transmembrane region" description="Helical" evidence="5">
    <location>
        <begin position="37"/>
        <end position="57"/>
    </location>
</feature>
<evidence type="ECO:0000256" key="3">
    <source>
        <dbReference type="ARBA" id="ARBA00022989"/>
    </source>
</evidence>
<dbReference type="Pfam" id="PF00892">
    <property type="entry name" value="EamA"/>
    <property type="match status" value="1"/>
</dbReference>
<evidence type="ECO:0000313" key="8">
    <source>
        <dbReference type="Proteomes" id="UP000039865"/>
    </source>
</evidence>
<dbReference type="InterPro" id="IPR037185">
    <property type="entry name" value="EmrE-like"/>
</dbReference>
<dbReference type="PANTHER" id="PTHR22911:SF6">
    <property type="entry name" value="SOLUTE CARRIER FAMILY 35 MEMBER G1"/>
    <property type="match status" value="1"/>
</dbReference>
<dbReference type="AlphaFoldDB" id="A0A078AD14"/>
<organism evidence="7 8">
    <name type="scientific">Stylonychia lemnae</name>
    <name type="common">Ciliate</name>
    <dbReference type="NCBI Taxonomy" id="5949"/>
    <lineage>
        <taxon>Eukaryota</taxon>
        <taxon>Sar</taxon>
        <taxon>Alveolata</taxon>
        <taxon>Ciliophora</taxon>
        <taxon>Intramacronucleata</taxon>
        <taxon>Spirotrichea</taxon>
        <taxon>Stichotrichia</taxon>
        <taxon>Sporadotrichida</taxon>
        <taxon>Oxytrichidae</taxon>
        <taxon>Stylonychinae</taxon>
        <taxon>Stylonychia</taxon>
    </lineage>
</organism>
<feature type="domain" description="EamA" evidence="6">
    <location>
        <begin position="35"/>
        <end position="170"/>
    </location>
</feature>
<feature type="transmembrane region" description="Helical" evidence="5">
    <location>
        <begin position="102"/>
        <end position="123"/>
    </location>
</feature>
<dbReference type="EMBL" id="CCKQ01007391">
    <property type="protein sequence ID" value="CDW78748.1"/>
    <property type="molecule type" value="Genomic_DNA"/>
</dbReference>
<accession>A0A078AD14</accession>
<feature type="transmembrane region" description="Helical" evidence="5">
    <location>
        <begin position="156"/>
        <end position="173"/>
    </location>
</feature>
<sequence length="339" mass="38558">MGKQDHFPLKADDSEVSSIQSQEQNIFLKIFYNLRGLILYSLGIFTYSFGNLLFMYIVKNYQVSSFEILFWASFIMLFSFFIHSQIAGQDLLDIKVGFKKFLICRILFGTMNDGLLYLSYNYLTYSKATTIQFGGSFIVPFLSYYFLGDKIQKEHLIFIFLGFLGILFMVQPFKDESNTQSKSSSEIELLGSFIALGAALTGAFILIFIRKLQNSGLHFTVVPVYYALGNIIMQPILGYFLFNQDQNNTKIAGHDWILILSFIGIGFNLYISNIFFTLAFNYANPSAISIVQYVAMPITFLQDLLIFGNVPKSMEIIGAALILLSNLAIAFHEYKSKKE</sequence>
<feature type="transmembrane region" description="Helical" evidence="5">
    <location>
        <begin position="290"/>
        <end position="310"/>
    </location>
</feature>
<feature type="transmembrane region" description="Helical" evidence="5">
    <location>
        <begin position="316"/>
        <end position="334"/>
    </location>
</feature>
<evidence type="ECO:0000256" key="1">
    <source>
        <dbReference type="ARBA" id="ARBA00004141"/>
    </source>
</evidence>
<keyword evidence="2 5" id="KW-0812">Transmembrane</keyword>
<feature type="transmembrane region" description="Helical" evidence="5">
    <location>
        <begin position="256"/>
        <end position="278"/>
    </location>
</feature>
<evidence type="ECO:0000313" key="7">
    <source>
        <dbReference type="EMBL" id="CDW78748.1"/>
    </source>
</evidence>
<evidence type="ECO:0000259" key="6">
    <source>
        <dbReference type="Pfam" id="PF00892"/>
    </source>
</evidence>
<proteinExistence type="predicted"/>
<protein>
    <submittedName>
        <fullName evidence="7">Membrane protein</fullName>
    </submittedName>
</protein>
<comment type="subcellular location">
    <subcellularLocation>
        <location evidence="1">Membrane</location>
        <topology evidence="1">Multi-pass membrane protein</topology>
    </subcellularLocation>
</comment>
<gene>
    <name evidence="7" type="primary">Contig18009.g19143</name>
    <name evidence="7" type="ORF">STYLEM_7732</name>
</gene>
<keyword evidence="8" id="KW-1185">Reference proteome</keyword>
<dbReference type="Proteomes" id="UP000039865">
    <property type="component" value="Unassembled WGS sequence"/>
</dbReference>
<feature type="transmembrane region" description="Helical" evidence="5">
    <location>
        <begin position="189"/>
        <end position="209"/>
    </location>
</feature>
<feature type="transmembrane region" description="Helical" evidence="5">
    <location>
        <begin position="63"/>
        <end position="82"/>
    </location>
</feature>
<dbReference type="GO" id="GO:0016020">
    <property type="term" value="C:membrane"/>
    <property type="evidence" value="ECO:0007669"/>
    <property type="project" value="UniProtKB-SubCell"/>
</dbReference>
<name>A0A078AD14_STYLE</name>
<reference evidence="7 8" key="1">
    <citation type="submission" date="2014-06" db="EMBL/GenBank/DDBJ databases">
        <authorList>
            <person name="Swart Estienne"/>
        </authorList>
    </citation>
    <scope>NUCLEOTIDE SEQUENCE [LARGE SCALE GENOMIC DNA]</scope>
    <source>
        <strain evidence="7 8">130c</strain>
    </source>
</reference>